<dbReference type="PIRSF" id="PIRSF000130">
    <property type="entry name" value="IMPDH"/>
    <property type="match status" value="1"/>
</dbReference>
<dbReference type="Pfam" id="PF00478">
    <property type="entry name" value="IMPDH"/>
    <property type="match status" value="1"/>
</dbReference>
<keyword evidence="4" id="KW-0129">CBS domain</keyword>
<dbReference type="GO" id="GO:0006183">
    <property type="term" value="P:GTP biosynthetic process"/>
    <property type="evidence" value="ECO:0007669"/>
    <property type="project" value="TreeGrafter"/>
</dbReference>
<dbReference type="InterPro" id="IPR046342">
    <property type="entry name" value="CBS_dom_sf"/>
</dbReference>
<dbReference type="InterPro" id="IPR013785">
    <property type="entry name" value="Aldolase_TIM"/>
</dbReference>
<dbReference type="Gene3D" id="3.20.20.70">
    <property type="entry name" value="Aldolase class I"/>
    <property type="match status" value="1"/>
</dbReference>
<name>A0A382BB79_9ZZZZ</name>
<proteinExistence type="inferred from homology"/>
<gene>
    <name evidence="6" type="ORF">METZ01_LOCUS163768</name>
</gene>
<sequence length="468" mass="51367">MADRVILEAGKTFSEFSLLTNFTSKDCTLQKISLGSSLGGMKLRLPFMSAAMTSVTGYEMALSLGKEGGIGVLPARLSIKEQVKIIEKIKGYEMGFVEDPIAVRETATIDEVVRLVEKHGHSKVPIADRNNVFLGLFSFDKYLEANATPGESVTTIMIEPKDLPCSKNPNISLDEAKSELTEKNYLVVLDELGRLVKIAFRKDVENIAVGAAISTHKGWKNRAKSCIDAGADMIVVDTSDAFNEFTMKVIKEFKEMNDSIPICVGNIITYDGAKYLMENGADLVKIGMSSGSICTTQREKATGRAPMTALLDAARARTDFQKDTGKYVPLVIDGGVSAAGDMIIALTVADVVMMGGYFNHFFEAEGEKLDENMQVTNHEPDIKYVATWGEGSARARNLDRYGHVARKTFFAEGEEGTVENWGRLKPKLKQDIRKIKAALSNTGCMNLEEFRNKAVIELMSTYTQQIVG</sequence>
<dbReference type="SUPFAM" id="SSF54631">
    <property type="entry name" value="CBS-domain pair"/>
    <property type="match status" value="1"/>
</dbReference>
<dbReference type="InterPro" id="IPR000644">
    <property type="entry name" value="CBS_dom"/>
</dbReference>
<reference evidence="6" key="1">
    <citation type="submission" date="2018-05" db="EMBL/GenBank/DDBJ databases">
        <authorList>
            <person name="Lanie J.A."/>
            <person name="Ng W.-L."/>
            <person name="Kazmierczak K.M."/>
            <person name="Andrzejewski T.M."/>
            <person name="Davidsen T.M."/>
            <person name="Wayne K.J."/>
            <person name="Tettelin H."/>
            <person name="Glass J.I."/>
            <person name="Rusch D."/>
            <person name="Podicherti R."/>
            <person name="Tsui H.-C.T."/>
            <person name="Winkler M.E."/>
        </authorList>
    </citation>
    <scope>NUCLEOTIDE SEQUENCE</scope>
</reference>
<dbReference type="CDD" id="cd02205">
    <property type="entry name" value="CBS_pair_SF"/>
    <property type="match status" value="1"/>
</dbReference>
<evidence type="ECO:0000256" key="2">
    <source>
        <dbReference type="ARBA" id="ARBA00022723"/>
    </source>
</evidence>
<dbReference type="SUPFAM" id="SSF51412">
    <property type="entry name" value="Inosine monophosphate dehydrogenase (IMPDH)"/>
    <property type="match status" value="1"/>
</dbReference>
<dbReference type="InterPro" id="IPR001093">
    <property type="entry name" value="IMP_DH_GMPRt"/>
</dbReference>
<keyword evidence="3" id="KW-0560">Oxidoreductase</keyword>
<feature type="non-terminal residue" evidence="6">
    <location>
        <position position="468"/>
    </location>
</feature>
<dbReference type="Pfam" id="PF00571">
    <property type="entry name" value="CBS"/>
    <property type="match status" value="1"/>
</dbReference>
<evidence type="ECO:0000256" key="4">
    <source>
        <dbReference type="ARBA" id="ARBA00023122"/>
    </source>
</evidence>
<dbReference type="PROSITE" id="PS51371">
    <property type="entry name" value="CBS"/>
    <property type="match status" value="1"/>
</dbReference>
<dbReference type="PANTHER" id="PTHR11911">
    <property type="entry name" value="INOSINE-5-MONOPHOSPHATE DEHYDROGENASE RELATED"/>
    <property type="match status" value="1"/>
</dbReference>
<dbReference type="SMART" id="SM01240">
    <property type="entry name" value="IMPDH"/>
    <property type="match status" value="1"/>
</dbReference>
<dbReference type="GO" id="GO:0046872">
    <property type="term" value="F:metal ion binding"/>
    <property type="evidence" value="ECO:0007669"/>
    <property type="project" value="UniProtKB-KW"/>
</dbReference>
<evidence type="ECO:0000259" key="5">
    <source>
        <dbReference type="PROSITE" id="PS51371"/>
    </source>
</evidence>
<dbReference type="InterPro" id="IPR005990">
    <property type="entry name" value="IMP_DH"/>
</dbReference>
<evidence type="ECO:0000256" key="3">
    <source>
        <dbReference type="ARBA" id="ARBA00023002"/>
    </source>
</evidence>
<protein>
    <recommendedName>
        <fullName evidence="5">CBS domain-containing protein</fullName>
    </recommendedName>
</protein>
<organism evidence="6">
    <name type="scientific">marine metagenome</name>
    <dbReference type="NCBI Taxonomy" id="408172"/>
    <lineage>
        <taxon>unclassified sequences</taxon>
        <taxon>metagenomes</taxon>
        <taxon>ecological metagenomes</taxon>
    </lineage>
</organism>
<dbReference type="FunFam" id="3.20.20.70:FF:000424">
    <property type="entry name" value="Inosine-5'-monophosphate dehydrogenase 2"/>
    <property type="match status" value="1"/>
</dbReference>
<feature type="domain" description="CBS" evidence="5">
    <location>
        <begin position="96"/>
        <end position="152"/>
    </location>
</feature>
<accession>A0A382BB79</accession>
<comment type="similarity">
    <text evidence="1">Belongs to the IMPDH/GMPR family.</text>
</comment>
<evidence type="ECO:0000313" key="6">
    <source>
        <dbReference type="EMBL" id="SVB10914.1"/>
    </source>
</evidence>
<dbReference type="PANTHER" id="PTHR11911:SF111">
    <property type="entry name" value="INOSINE-5'-MONOPHOSPHATE DEHYDROGENASE"/>
    <property type="match status" value="1"/>
</dbReference>
<dbReference type="AlphaFoldDB" id="A0A382BB79"/>
<dbReference type="EMBL" id="UINC01028970">
    <property type="protein sequence ID" value="SVB10914.1"/>
    <property type="molecule type" value="Genomic_DNA"/>
</dbReference>
<evidence type="ECO:0000256" key="1">
    <source>
        <dbReference type="ARBA" id="ARBA00005502"/>
    </source>
</evidence>
<keyword evidence="2" id="KW-0479">Metal-binding</keyword>
<dbReference type="GO" id="GO:0003938">
    <property type="term" value="F:IMP dehydrogenase activity"/>
    <property type="evidence" value="ECO:0007669"/>
    <property type="project" value="InterPro"/>
</dbReference>